<dbReference type="Pfam" id="PF03600">
    <property type="entry name" value="CitMHS"/>
    <property type="match status" value="1"/>
</dbReference>
<evidence type="ECO:0000256" key="2">
    <source>
        <dbReference type="ARBA" id="ARBA00022448"/>
    </source>
</evidence>
<feature type="transmembrane region" description="Helical" evidence="6">
    <location>
        <begin position="214"/>
        <end position="236"/>
    </location>
</feature>
<feature type="transmembrane region" description="Helical" evidence="6">
    <location>
        <begin position="75"/>
        <end position="94"/>
    </location>
</feature>
<evidence type="ECO:0000256" key="4">
    <source>
        <dbReference type="ARBA" id="ARBA00022989"/>
    </source>
</evidence>
<keyword evidence="8" id="KW-1185">Reference proteome</keyword>
<evidence type="ECO:0000313" key="9">
    <source>
        <dbReference type="RefSeq" id="XP_064074430.1"/>
    </source>
</evidence>
<keyword evidence="2" id="KW-0813">Transport</keyword>
<feature type="transmembrane region" description="Helical" evidence="6">
    <location>
        <begin position="329"/>
        <end position="348"/>
    </location>
</feature>
<comment type="subcellular location">
    <subcellularLocation>
        <location evidence="1">Membrane</location>
        <topology evidence="1">Multi-pass membrane protein</topology>
    </subcellularLocation>
</comment>
<feature type="domain" description="Citrate transporter-like" evidence="7">
    <location>
        <begin position="1"/>
        <end position="337"/>
    </location>
</feature>
<accession>A0ABM4AT23</accession>
<evidence type="ECO:0000256" key="5">
    <source>
        <dbReference type="ARBA" id="ARBA00023136"/>
    </source>
</evidence>
<keyword evidence="4 6" id="KW-1133">Transmembrane helix</keyword>
<dbReference type="RefSeq" id="XP_064074430.1">
    <property type="nucleotide sequence ID" value="XM_064218360.1"/>
</dbReference>
<evidence type="ECO:0000256" key="1">
    <source>
        <dbReference type="ARBA" id="ARBA00004141"/>
    </source>
</evidence>
<dbReference type="PANTHER" id="PTHR10283">
    <property type="entry name" value="SOLUTE CARRIER FAMILY 13 MEMBER"/>
    <property type="match status" value="1"/>
</dbReference>
<feature type="transmembrane region" description="Helical" evidence="6">
    <location>
        <begin position="303"/>
        <end position="323"/>
    </location>
</feature>
<dbReference type="Proteomes" id="UP001652626">
    <property type="component" value="Chromosome 21"/>
</dbReference>
<organism evidence="8 9">
    <name type="scientific">Vanessa tameamea</name>
    <name type="common">Kamehameha butterfly</name>
    <dbReference type="NCBI Taxonomy" id="334116"/>
    <lineage>
        <taxon>Eukaryota</taxon>
        <taxon>Metazoa</taxon>
        <taxon>Ecdysozoa</taxon>
        <taxon>Arthropoda</taxon>
        <taxon>Hexapoda</taxon>
        <taxon>Insecta</taxon>
        <taxon>Pterygota</taxon>
        <taxon>Neoptera</taxon>
        <taxon>Endopterygota</taxon>
        <taxon>Lepidoptera</taxon>
        <taxon>Glossata</taxon>
        <taxon>Ditrysia</taxon>
        <taxon>Papilionoidea</taxon>
        <taxon>Nymphalidae</taxon>
        <taxon>Nymphalinae</taxon>
        <taxon>Vanessa</taxon>
    </lineage>
</organism>
<keyword evidence="3 6" id="KW-0812">Transmembrane</keyword>
<evidence type="ECO:0000259" key="7">
    <source>
        <dbReference type="Pfam" id="PF03600"/>
    </source>
</evidence>
<feature type="transmembrane region" description="Helical" evidence="6">
    <location>
        <begin position="42"/>
        <end position="63"/>
    </location>
</feature>
<feature type="transmembrane region" description="Helical" evidence="6">
    <location>
        <begin position="355"/>
        <end position="372"/>
    </location>
</feature>
<feature type="transmembrane region" description="Helical" evidence="6">
    <location>
        <begin position="16"/>
        <end position="36"/>
    </location>
</feature>
<reference evidence="9" key="1">
    <citation type="submission" date="2025-08" db="UniProtKB">
        <authorList>
            <consortium name="RefSeq"/>
        </authorList>
    </citation>
    <scope>IDENTIFICATION</scope>
    <source>
        <tissue evidence="9">Whole body</tissue>
    </source>
</reference>
<sequence>MMIIIAIEHSILHRRIAIKILLLFGCSHYRLSFLLFFSTMVLSMWCTNSIACGLMMPLVKAILKELEHRPTDFTIFYFLGIAYSSSIGGMSTIIGSETNKIFKNYCEVIFPRSPTIEVPQLMLLTLPGVLIMEMFLYLWLNFYFLGMLRVQNYTALQATLTGDEEQYISILLKTKYQQLGKIKFHEGVVGTTVILTALFQAIISSTYTNDRKHLNMLVVLNSSAPSLISALLLFIMPVNLNCLKFFKNKGNSEPTPTSPSNGCLTWSLVKDNMEWSVLFVIGSSNMIFEAMRESKMTDEFEKFLLLFTNLPAPVLALIVIVFSKVMTEFGSNASVIYCLLIHIVKVSVKAEVNPLYLMICASLSTSLPFHLITGTPSNAMVSAYVNIPPRKMMIAGIGPSIVAILTNLFTVCIWSKAIWPDISVFPDWAHPNYIKEF</sequence>
<evidence type="ECO:0000256" key="6">
    <source>
        <dbReference type="SAM" id="Phobius"/>
    </source>
</evidence>
<protein>
    <submittedName>
        <fullName evidence="9">Protein I'm not dead yet-like</fullName>
    </submittedName>
</protein>
<keyword evidence="5 6" id="KW-0472">Membrane</keyword>
<name>A0ABM4AT23_VANTA</name>
<evidence type="ECO:0000313" key="8">
    <source>
        <dbReference type="Proteomes" id="UP001652626"/>
    </source>
</evidence>
<dbReference type="InterPro" id="IPR004680">
    <property type="entry name" value="Cit_transptr-like_dom"/>
</dbReference>
<proteinExistence type="predicted"/>
<feature type="transmembrane region" description="Helical" evidence="6">
    <location>
        <begin position="121"/>
        <end position="140"/>
    </location>
</feature>
<evidence type="ECO:0000256" key="3">
    <source>
        <dbReference type="ARBA" id="ARBA00022692"/>
    </source>
</evidence>
<feature type="transmembrane region" description="Helical" evidence="6">
    <location>
        <begin position="392"/>
        <end position="414"/>
    </location>
</feature>
<dbReference type="PANTHER" id="PTHR10283:SF82">
    <property type="entry name" value="SOLUTE CARRIER FAMILY 13 MEMBER 2"/>
    <property type="match status" value="1"/>
</dbReference>
<dbReference type="GeneID" id="113394140"/>
<gene>
    <name evidence="9" type="primary">LOC113394140</name>
</gene>